<organism evidence="1">
    <name type="scientific">marine sediment metagenome</name>
    <dbReference type="NCBI Taxonomy" id="412755"/>
    <lineage>
        <taxon>unclassified sequences</taxon>
        <taxon>metagenomes</taxon>
        <taxon>ecological metagenomes</taxon>
    </lineage>
</organism>
<sequence length="134" mass="15582">MKEGVVKEIKEYFKYGEDGLEEIPITKKEYDRILMTQPIPPPDPFYTCPVGYHVYREIRLSLDTIYGITGVLSYDKGLNLFATKHGYHPASGYKLCETHKRIVKQRDEQIDLFGEDARDTYDGLAKPRCEKCRQ</sequence>
<dbReference type="AlphaFoldDB" id="X0VSF7"/>
<comment type="caution">
    <text evidence="1">The sequence shown here is derived from an EMBL/GenBank/DDBJ whole genome shotgun (WGS) entry which is preliminary data.</text>
</comment>
<proteinExistence type="predicted"/>
<protein>
    <submittedName>
        <fullName evidence="1">Uncharacterized protein</fullName>
    </submittedName>
</protein>
<evidence type="ECO:0000313" key="1">
    <source>
        <dbReference type="EMBL" id="GAG14062.1"/>
    </source>
</evidence>
<name>X0VSF7_9ZZZZ</name>
<reference evidence="1" key="1">
    <citation type="journal article" date="2014" name="Front. Microbiol.">
        <title>High frequency of phylogenetically diverse reductive dehalogenase-homologous genes in deep subseafloor sedimentary metagenomes.</title>
        <authorList>
            <person name="Kawai M."/>
            <person name="Futagami T."/>
            <person name="Toyoda A."/>
            <person name="Takaki Y."/>
            <person name="Nishi S."/>
            <person name="Hori S."/>
            <person name="Arai W."/>
            <person name="Tsubouchi T."/>
            <person name="Morono Y."/>
            <person name="Uchiyama I."/>
            <person name="Ito T."/>
            <person name="Fujiyama A."/>
            <person name="Inagaki F."/>
            <person name="Takami H."/>
        </authorList>
    </citation>
    <scope>NUCLEOTIDE SEQUENCE</scope>
    <source>
        <strain evidence="1">Expedition CK06-06</strain>
    </source>
</reference>
<accession>X0VSF7</accession>
<dbReference type="EMBL" id="BARS01038782">
    <property type="protein sequence ID" value="GAG14062.1"/>
    <property type="molecule type" value="Genomic_DNA"/>
</dbReference>
<gene>
    <name evidence="1" type="ORF">S01H1_59294</name>
</gene>